<dbReference type="InterPro" id="IPR001680">
    <property type="entry name" value="WD40_rpt"/>
</dbReference>
<dbReference type="PROSITE" id="PS00678">
    <property type="entry name" value="WD_REPEATS_1"/>
    <property type="match status" value="1"/>
</dbReference>
<dbReference type="Gene3D" id="2.130.10.10">
    <property type="entry name" value="YVTN repeat-like/Quinoprotein amine dehydrogenase"/>
    <property type="match status" value="2"/>
</dbReference>
<dbReference type="EMBL" id="HACA01031093">
    <property type="protein sequence ID" value="CDW48454.1"/>
    <property type="molecule type" value="Transcribed_RNA"/>
</dbReference>
<evidence type="ECO:0000256" key="1">
    <source>
        <dbReference type="ARBA" id="ARBA00009728"/>
    </source>
</evidence>
<dbReference type="AlphaFoldDB" id="A0A0K2VD95"/>
<dbReference type="InterPro" id="IPR015943">
    <property type="entry name" value="WD40/YVTN_repeat-like_dom_sf"/>
</dbReference>
<organism evidence="5">
    <name type="scientific">Lepeophtheirus salmonis</name>
    <name type="common">Salmon louse</name>
    <name type="synonym">Caligus salmonis</name>
    <dbReference type="NCBI Taxonomy" id="72036"/>
    <lineage>
        <taxon>Eukaryota</taxon>
        <taxon>Metazoa</taxon>
        <taxon>Ecdysozoa</taxon>
        <taxon>Arthropoda</taxon>
        <taxon>Crustacea</taxon>
        <taxon>Multicrustacea</taxon>
        <taxon>Hexanauplia</taxon>
        <taxon>Copepoda</taxon>
        <taxon>Siphonostomatoida</taxon>
        <taxon>Caligidae</taxon>
        <taxon>Lepeophtheirus</taxon>
    </lineage>
</organism>
<keyword evidence="3" id="KW-0677">Repeat</keyword>
<dbReference type="InterPro" id="IPR042626">
    <property type="entry name" value="THOC6"/>
</dbReference>
<protein>
    <submittedName>
        <fullName evidence="5">THO complex 6 homolog [Xenopus laevis]</fullName>
    </submittedName>
</protein>
<sequence>MSQLLENLPPQYSTVYSTCFSPDGGYLVAGNQMGLIALFSLESITSRSPEIISSSKKVHMSFLGHENKTPIYALLSTKDYLISGSVGKVTAWSWNDLIHRKTAEMKWEIFLPPVPGTAVYTEVNSMCIDEKFGTAGRLIVAGGDNNVHTYDLETREELRVLSGHDNFIHSSSYCPVGGLIASGSEDGSVRLWDTRKKVAEVNKIEPYRNDELSRPKLGKWIGAVALSSDWLVCGGGARPALWHLRSMSPNAILPPESQSVTVLKLLQDRIIIGGLINKLYQTDFTGNLLSEIPVTPSCLYSISTQEKSIKVLAASGSSSKIDLCIPNFSYKDQTITFPSKFI</sequence>
<gene>
    <name evidence="5" type="primary">thoc6</name>
</gene>
<keyword evidence="2 4" id="KW-0853">WD repeat</keyword>
<feature type="repeat" description="WD" evidence="4">
    <location>
        <begin position="161"/>
        <end position="195"/>
    </location>
</feature>
<dbReference type="GO" id="GO:0000346">
    <property type="term" value="C:transcription export complex"/>
    <property type="evidence" value="ECO:0007669"/>
    <property type="project" value="TreeGrafter"/>
</dbReference>
<comment type="similarity">
    <text evidence="1">Belongs to the WD repeat THOC6 family.</text>
</comment>
<evidence type="ECO:0000313" key="5">
    <source>
        <dbReference type="EMBL" id="CDW48454.1"/>
    </source>
</evidence>
<dbReference type="PANTHER" id="PTHR44411">
    <property type="entry name" value="THO COMPLEX SUBUNIT 6 HOMOLOG"/>
    <property type="match status" value="1"/>
</dbReference>
<proteinExistence type="inferred from homology"/>
<accession>A0A0K2VD95</accession>
<dbReference type="PANTHER" id="PTHR44411:SF1">
    <property type="entry name" value="THO COMPLEX SUBUNIT 6 HOMOLOG"/>
    <property type="match status" value="1"/>
</dbReference>
<dbReference type="GO" id="GO:0006406">
    <property type="term" value="P:mRNA export from nucleus"/>
    <property type="evidence" value="ECO:0007669"/>
    <property type="project" value="TreeGrafter"/>
</dbReference>
<dbReference type="SUPFAM" id="SSF50978">
    <property type="entry name" value="WD40 repeat-like"/>
    <property type="match status" value="1"/>
</dbReference>
<dbReference type="PROSITE" id="PS50294">
    <property type="entry name" value="WD_REPEATS_REGION"/>
    <property type="match status" value="1"/>
</dbReference>
<dbReference type="SMART" id="SM00320">
    <property type="entry name" value="WD40"/>
    <property type="match status" value="4"/>
</dbReference>
<evidence type="ECO:0000256" key="4">
    <source>
        <dbReference type="PROSITE-ProRule" id="PRU00221"/>
    </source>
</evidence>
<evidence type="ECO:0000256" key="2">
    <source>
        <dbReference type="ARBA" id="ARBA00022574"/>
    </source>
</evidence>
<dbReference type="OrthoDB" id="273067at2759"/>
<dbReference type="Pfam" id="PF00400">
    <property type="entry name" value="WD40"/>
    <property type="match status" value="1"/>
</dbReference>
<dbReference type="InterPro" id="IPR019775">
    <property type="entry name" value="WD40_repeat_CS"/>
</dbReference>
<dbReference type="PROSITE" id="PS50082">
    <property type="entry name" value="WD_REPEATS_2"/>
    <property type="match status" value="1"/>
</dbReference>
<evidence type="ECO:0000256" key="3">
    <source>
        <dbReference type="ARBA" id="ARBA00022737"/>
    </source>
</evidence>
<name>A0A0K2VD95_LEPSM</name>
<reference evidence="5" key="1">
    <citation type="submission" date="2014-05" db="EMBL/GenBank/DDBJ databases">
        <authorList>
            <person name="Chronopoulou M."/>
        </authorList>
    </citation>
    <scope>NUCLEOTIDE SEQUENCE</scope>
    <source>
        <tissue evidence="5">Whole organism</tissue>
    </source>
</reference>
<dbReference type="InterPro" id="IPR036322">
    <property type="entry name" value="WD40_repeat_dom_sf"/>
</dbReference>
<dbReference type="GO" id="GO:0000347">
    <property type="term" value="C:THO complex"/>
    <property type="evidence" value="ECO:0007669"/>
    <property type="project" value="TreeGrafter"/>
</dbReference>